<reference evidence="2 3" key="1">
    <citation type="submission" date="2011-08" db="EMBL/GenBank/DDBJ databases">
        <title>The Genome Sequence of Plasmodium vivax Brazil I.</title>
        <authorList>
            <consortium name="The Broad Institute Genome Sequencing Platform"/>
            <consortium name="The Broad Institute Genome Sequencing Center for Infectious Disease"/>
            <person name="Neafsey D."/>
            <person name="Carlton J."/>
            <person name="Barnwell J."/>
            <person name="Collins W."/>
            <person name="Escalante A."/>
            <person name="Mullikin J."/>
            <person name="Saul A."/>
            <person name="Guigo R."/>
            <person name="Camara F."/>
            <person name="Young S.K."/>
            <person name="Zeng Q."/>
            <person name="Gargeya S."/>
            <person name="Fitzgerald M."/>
            <person name="Haas B."/>
            <person name="Abouelleil A."/>
            <person name="Alvarado L."/>
            <person name="Arachchi H.M."/>
            <person name="Berlin A."/>
            <person name="Brown A."/>
            <person name="Chapman S.B."/>
            <person name="Chen Z."/>
            <person name="Dunbar C."/>
            <person name="Freedman E."/>
            <person name="Gearin G."/>
            <person name="Gellesch M."/>
            <person name="Goldberg J."/>
            <person name="Griggs A."/>
            <person name="Gujja S."/>
            <person name="Heiman D."/>
            <person name="Howarth C."/>
            <person name="Larson L."/>
            <person name="Lui A."/>
            <person name="MacDonald P.J.P."/>
            <person name="Montmayeur A."/>
            <person name="Murphy C."/>
            <person name="Neiman D."/>
            <person name="Pearson M."/>
            <person name="Priest M."/>
            <person name="Roberts A."/>
            <person name="Saif S."/>
            <person name="Shea T."/>
            <person name="Shenoy N."/>
            <person name="Sisk P."/>
            <person name="Stolte C."/>
            <person name="Sykes S."/>
            <person name="Wortman J."/>
            <person name="Nusbaum C."/>
            <person name="Birren B."/>
        </authorList>
    </citation>
    <scope>NUCLEOTIDE SEQUENCE [LARGE SCALE GENOMIC DNA]</scope>
    <source>
        <strain evidence="2 3">Brazil I</strain>
    </source>
</reference>
<gene>
    <name evidence="2" type="ORF">PVBG_06333</name>
</gene>
<accession>A0A0J9SVI3</accession>
<feature type="transmembrane region" description="Helical" evidence="1">
    <location>
        <begin position="21"/>
        <end position="43"/>
    </location>
</feature>
<evidence type="ECO:0000256" key="1">
    <source>
        <dbReference type="SAM" id="Phobius"/>
    </source>
</evidence>
<evidence type="ECO:0000313" key="2">
    <source>
        <dbReference type="EMBL" id="KMZ87090.1"/>
    </source>
</evidence>
<keyword evidence="1" id="KW-1133">Transmembrane helix</keyword>
<protein>
    <submittedName>
        <fullName evidence="2">Uncharacterized protein</fullName>
    </submittedName>
</protein>
<keyword evidence="1" id="KW-0472">Membrane</keyword>
<dbReference type="AlphaFoldDB" id="A0A0J9SVI3"/>
<dbReference type="EMBL" id="KQ234810">
    <property type="protein sequence ID" value="KMZ87090.1"/>
    <property type="molecule type" value="Genomic_DNA"/>
</dbReference>
<organism evidence="2 3">
    <name type="scientific">Plasmodium vivax (strain Brazil I)</name>
    <dbReference type="NCBI Taxonomy" id="1033975"/>
    <lineage>
        <taxon>Eukaryota</taxon>
        <taxon>Sar</taxon>
        <taxon>Alveolata</taxon>
        <taxon>Apicomplexa</taxon>
        <taxon>Aconoidasida</taxon>
        <taxon>Haemosporida</taxon>
        <taxon>Plasmodiidae</taxon>
        <taxon>Plasmodium</taxon>
        <taxon>Plasmodium (Plasmodium)</taxon>
    </lineage>
</organism>
<keyword evidence="1" id="KW-0812">Transmembrane</keyword>
<name>A0A0J9SVI3_PLAV1</name>
<dbReference type="Proteomes" id="UP000053327">
    <property type="component" value="Unassembled WGS sequence"/>
</dbReference>
<sequence>MNMIALKKRVVKIARKTFVMLVVVYCLNVVGEIVFILSTFNMFRHYACSMGKACLRIPQNCVTCDGFIRINHILCNVINDLVTTCEIRHVLFSVRSELQYFMKI</sequence>
<evidence type="ECO:0000313" key="3">
    <source>
        <dbReference type="Proteomes" id="UP000053327"/>
    </source>
</evidence>
<proteinExistence type="predicted"/>